<keyword evidence="2" id="KW-1185">Reference proteome</keyword>
<accession>A0A840UK25</accession>
<evidence type="ECO:0000313" key="2">
    <source>
        <dbReference type="Proteomes" id="UP000559117"/>
    </source>
</evidence>
<organism evidence="1 2">
    <name type="scientific">Pectinatus brassicae</name>
    <dbReference type="NCBI Taxonomy" id="862415"/>
    <lineage>
        <taxon>Bacteria</taxon>
        <taxon>Bacillati</taxon>
        <taxon>Bacillota</taxon>
        <taxon>Negativicutes</taxon>
        <taxon>Selenomonadales</taxon>
        <taxon>Selenomonadaceae</taxon>
        <taxon>Pectinatus</taxon>
    </lineage>
</organism>
<dbReference type="EMBL" id="JACHFH010000001">
    <property type="protein sequence ID" value="MBB5335048.1"/>
    <property type="molecule type" value="Genomic_DNA"/>
</dbReference>
<proteinExistence type="predicted"/>
<evidence type="ECO:0000313" key="1">
    <source>
        <dbReference type="EMBL" id="MBB5335048.1"/>
    </source>
</evidence>
<gene>
    <name evidence="1" type="ORF">HNR32_000148</name>
</gene>
<reference evidence="1 2" key="1">
    <citation type="submission" date="2020-08" db="EMBL/GenBank/DDBJ databases">
        <title>Genomic Encyclopedia of Type Strains, Phase IV (KMG-IV): sequencing the most valuable type-strain genomes for metagenomic binning, comparative biology and taxonomic classification.</title>
        <authorList>
            <person name="Goeker M."/>
        </authorList>
    </citation>
    <scope>NUCLEOTIDE SEQUENCE [LARGE SCALE GENOMIC DNA]</scope>
    <source>
        <strain evidence="1 2">DSM 24661</strain>
    </source>
</reference>
<name>A0A840UK25_9FIRM</name>
<protein>
    <submittedName>
        <fullName evidence="1">Fe-only nitrogenase accessory protein AnfO</fullName>
    </submittedName>
</protein>
<dbReference type="InterPro" id="IPR014287">
    <property type="entry name" value="Nase_Fe-Fe_AnfO"/>
</dbReference>
<dbReference type="AlphaFoldDB" id="A0A840UK25"/>
<comment type="caution">
    <text evidence="1">The sequence shown here is derived from an EMBL/GenBank/DDBJ whole genome shotgun (WGS) entry which is preliminary data.</text>
</comment>
<dbReference type="Pfam" id="PF09582">
    <property type="entry name" value="AnfO_nitrog"/>
    <property type="match status" value="1"/>
</dbReference>
<dbReference type="Proteomes" id="UP000559117">
    <property type="component" value="Unassembled WGS sequence"/>
</dbReference>
<dbReference type="RefSeq" id="WP_183858868.1">
    <property type="nucleotide sequence ID" value="NZ_JACHFH010000001.1"/>
</dbReference>
<sequence>MNKKIAVTCDENNNLTDFISLSHVIIFEQDGNNWNIRKRFPFNFHSIKTPQEIRDHTRNLIVKLDDCKIIASQSINGLIYNVFDRMMFAIFEIDCLDNDMLNKIILDIYNNLHQINSNITVPTAPVETTKGIYYLDLIKLQAAYPDISSKKALRNFIDSTPFFRLDLICSHIPAWLKSSDYENSLEISTKKSGSALLASISKKCADYSRSY</sequence>